<dbReference type="OrthoDB" id="420264at2759"/>
<evidence type="ECO:0000313" key="4">
    <source>
        <dbReference type="Proteomes" id="UP001165063"/>
    </source>
</evidence>
<comment type="caution">
    <text evidence="3">The sequence shown here is derived from an EMBL/GenBank/DDBJ whole genome shotgun (WGS) entry which is preliminary data.</text>
</comment>
<dbReference type="InterPro" id="IPR013094">
    <property type="entry name" value="AB_hydrolase_3"/>
</dbReference>
<evidence type="ECO:0000313" key="3">
    <source>
        <dbReference type="EMBL" id="GMG20832.1"/>
    </source>
</evidence>
<dbReference type="Gene3D" id="3.40.50.1820">
    <property type="entry name" value="alpha/beta hydrolase"/>
    <property type="match status" value="1"/>
</dbReference>
<dbReference type="Proteomes" id="UP001165063">
    <property type="component" value="Unassembled WGS sequence"/>
</dbReference>
<proteinExistence type="predicted"/>
<keyword evidence="1" id="KW-0378">Hydrolase</keyword>
<dbReference type="GO" id="GO:0016787">
    <property type="term" value="F:hydrolase activity"/>
    <property type="evidence" value="ECO:0007669"/>
    <property type="project" value="UniProtKB-KW"/>
</dbReference>
<accession>A0A9W6YV73</accession>
<protein>
    <submittedName>
        <fullName evidence="3">Unnamed protein product</fullName>
    </submittedName>
</protein>
<dbReference type="Pfam" id="PF07859">
    <property type="entry name" value="Abhydrolase_3"/>
    <property type="match status" value="1"/>
</dbReference>
<dbReference type="SUPFAM" id="SSF53474">
    <property type="entry name" value="alpha/beta-Hydrolases"/>
    <property type="match status" value="1"/>
</dbReference>
<name>A0A9W6YV73_AMBMO</name>
<dbReference type="EMBL" id="BSXU01000481">
    <property type="protein sequence ID" value="GMG20832.1"/>
    <property type="molecule type" value="Genomic_DNA"/>
</dbReference>
<feature type="domain" description="Alpha/beta hydrolase fold-3" evidence="2">
    <location>
        <begin position="87"/>
        <end position="144"/>
    </location>
</feature>
<dbReference type="AlphaFoldDB" id="A0A9W6YV73"/>
<dbReference type="InterPro" id="IPR050300">
    <property type="entry name" value="GDXG_lipolytic_enzyme"/>
</dbReference>
<evidence type="ECO:0000259" key="2">
    <source>
        <dbReference type="Pfam" id="PF07859"/>
    </source>
</evidence>
<evidence type="ECO:0000256" key="1">
    <source>
        <dbReference type="ARBA" id="ARBA00022801"/>
    </source>
</evidence>
<organism evidence="3 4">
    <name type="scientific">Ambrosiozyma monospora</name>
    <name type="common">Yeast</name>
    <name type="synonym">Endomycopsis monosporus</name>
    <dbReference type="NCBI Taxonomy" id="43982"/>
    <lineage>
        <taxon>Eukaryota</taxon>
        <taxon>Fungi</taxon>
        <taxon>Dikarya</taxon>
        <taxon>Ascomycota</taxon>
        <taxon>Saccharomycotina</taxon>
        <taxon>Pichiomycetes</taxon>
        <taxon>Pichiales</taxon>
        <taxon>Pichiaceae</taxon>
        <taxon>Ambrosiozyma</taxon>
    </lineage>
</organism>
<reference evidence="3" key="1">
    <citation type="submission" date="2023-04" db="EMBL/GenBank/DDBJ databases">
        <title>Ambrosiozyma monospora NBRC 1965.</title>
        <authorList>
            <person name="Ichikawa N."/>
            <person name="Sato H."/>
            <person name="Tonouchi N."/>
        </authorList>
    </citation>
    <scope>NUCLEOTIDE SEQUENCE</scope>
    <source>
        <strain evidence="3">NBRC 1965</strain>
    </source>
</reference>
<gene>
    <name evidence="3" type="ORF">Amon01_000152800</name>
</gene>
<dbReference type="PANTHER" id="PTHR48081:SF33">
    <property type="entry name" value="KYNURENINE FORMAMIDASE"/>
    <property type="match status" value="1"/>
</dbReference>
<keyword evidence="4" id="KW-1185">Reference proteome</keyword>
<dbReference type="InterPro" id="IPR029058">
    <property type="entry name" value="AB_hydrolase_fold"/>
</dbReference>
<dbReference type="PANTHER" id="PTHR48081">
    <property type="entry name" value="AB HYDROLASE SUPERFAMILY PROTEIN C4A8.06C"/>
    <property type="match status" value="1"/>
</dbReference>
<sequence>MILKTQVYHYDDKSPRQVLKHYQIAQTSVKVCTPIVFLHGGAWRDPTNTYKDFDKLVDQIDLELNNGNGTFISKGDSDFQSEDCYNIDLYSIDYRLSPEVKHPEHLKDVLLALNYIREELNEDMVSLVGHSVGATLITQLCCPVEELCKLFGGHNYQRLPLPKISHVMYLDGIYQVEDMIKEYPSYLFFVKEAFKNENDYLNNCNDVKFNLDKVTSGKCQEVYSSMKNFYLIHSTKDELLSLRQPQLFYKWLTEEIHVEKSKISQLYLDLGKHNDVYQHPKVAKMIVDFFYVDK</sequence>